<dbReference type="InterPro" id="IPR007094">
    <property type="entry name" value="RNA-dir_pol_PSvirus"/>
</dbReference>
<dbReference type="PROSITE" id="PS50507">
    <property type="entry name" value="RDRP_SSRNA_POS"/>
    <property type="match status" value="1"/>
</dbReference>
<protein>
    <submittedName>
        <fullName evidence="2">RdRp</fullName>
    </submittedName>
</protein>
<sequence length="519" mass="59593">MIRSENYTDNKSGFRSWLERLTEPVDEDLRTPIWDPPKDRAELRDKFLDYVPLTGRGYSAHMEEREQKELKNILLPWSERPAWADWGPKAVAKMYERKTGALSTLNADMERFRSRWGVNVQPLPIRKVWHRLPSATSSGLPWLQSHWKEQIGAGLAAEVQHLWEQDKPMQIPPSMPMWRVDPPGKTRLAWAESKYEALFGAPFVYPLADAMRNLPQTPFSAWRSPSYTADTIQQHMRSADCEEYLSVDYSSYDATQSPELVQRVWNDLISPMYGNAKPRITKMWLENFTNGPLITPNGLTTGPHGVPSGSVATNFVDSINNALCIEGYLANYDIDSARYWVQGDDALICGKKVEPKDFAEFAQSEYGFEAHPEKQHYGVREADFLRMSYYVENDYKPTYPASRVAWRMTGYERFKHSPKDWNKWAVVVRAIQQANNAIDHPYVDDLVRWAADGDKLRLGRDLPPRKVFQLAGKAADKMTQARAAWDFGAETTDWSVLPIQDVIRRVVPPLSYSSVTHEN</sequence>
<dbReference type="EMBL" id="BDQA01000363">
    <property type="protein sequence ID" value="GBH21818.1"/>
    <property type="molecule type" value="Genomic_RNA"/>
</dbReference>
<dbReference type="SUPFAM" id="SSF56672">
    <property type="entry name" value="DNA/RNA polymerases"/>
    <property type="match status" value="1"/>
</dbReference>
<reference evidence="2" key="1">
    <citation type="submission" date="2017-04" db="EMBL/GenBank/DDBJ databases">
        <title>Unveiling RNA virosphere associated with marine microorganisms.</title>
        <authorList>
            <person name="Urayama S."/>
            <person name="Takaki Y."/>
            <person name="Nishi S."/>
            <person name="Yoshida Y."/>
            <person name="Deguchi S."/>
            <person name="Takai K."/>
            <person name="Nunoura T."/>
        </authorList>
    </citation>
    <scope>NUCLEOTIDE SEQUENCE</scope>
</reference>
<organism evidence="2">
    <name type="scientific">viral metagenome</name>
    <dbReference type="NCBI Taxonomy" id="1070528"/>
    <lineage>
        <taxon>unclassified sequences</taxon>
        <taxon>metagenomes</taxon>
        <taxon>organismal metagenomes</taxon>
    </lineage>
</organism>
<dbReference type="GO" id="GO:0003968">
    <property type="term" value="F:RNA-directed RNA polymerase activity"/>
    <property type="evidence" value="ECO:0007669"/>
    <property type="project" value="InterPro"/>
</dbReference>
<comment type="caution">
    <text evidence="2">The sequence shown here is derived from an EMBL/GenBank/DDBJ whole genome shotgun (WGS) entry which is preliminary data.</text>
</comment>
<evidence type="ECO:0000313" key="2">
    <source>
        <dbReference type="EMBL" id="GBH21818.1"/>
    </source>
</evidence>
<dbReference type="GO" id="GO:0006351">
    <property type="term" value="P:DNA-templated transcription"/>
    <property type="evidence" value="ECO:0007669"/>
    <property type="project" value="InterPro"/>
</dbReference>
<dbReference type="InterPro" id="IPR001205">
    <property type="entry name" value="RNA-dir_pol_C"/>
</dbReference>
<dbReference type="Pfam" id="PF00680">
    <property type="entry name" value="RdRP_1"/>
    <property type="match status" value="1"/>
</dbReference>
<dbReference type="AlphaFoldDB" id="A0A2V0RH14"/>
<feature type="domain" description="RdRp catalytic" evidence="1">
    <location>
        <begin position="242"/>
        <end position="358"/>
    </location>
</feature>
<dbReference type="InterPro" id="IPR043502">
    <property type="entry name" value="DNA/RNA_pol_sf"/>
</dbReference>
<dbReference type="GO" id="GO:0003723">
    <property type="term" value="F:RNA binding"/>
    <property type="evidence" value="ECO:0007669"/>
    <property type="project" value="InterPro"/>
</dbReference>
<accession>A0A2V0RH14</accession>
<name>A0A2V0RH14_9ZZZZ</name>
<proteinExistence type="predicted"/>
<dbReference type="GO" id="GO:0039694">
    <property type="term" value="P:viral RNA genome replication"/>
    <property type="evidence" value="ECO:0007669"/>
    <property type="project" value="InterPro"/>
</dbReference>
<evidence type="ECO:0000259" key="1">
    <source>
        <dbReference type="PROSITE" id="PS50507"/>
    </source>
</evidence>